<evidence type="ECO:0000313" key="7">
    <source>
        <dbReference type="EMBL" id="ADO74083.1"/>
    </source>
</evidence>
<gene>
    <name evidence="7" type="ordered locus">STAUR_6326</name>
</gene>
<dbReference type="GO" id="GO:0005886">
    <property type="term" value="C:plasma membrane"/>
    <property type="evidence" value="ECO:0007669"/>
    <property type="project" value="UniProtKB-SubCell"/>
</dbReference>
<dbReference type="RefSeq" id="WP_013377249.1">
    <property type="nucleotide sequence ID" value="NC_014623.1"/>
</dbReference>
<keyword evidence="4" id="KW-0812">Transmembrane</keyword>
<dbReference type="PANTHER" id="PTHR30065">
    <property type="entry name" value="FLAGELLAR BIOSYNTHETIC PROTEIN FLIR"/>
    <property type="match status" value="1"/>
</dbReference>
<evidence type="ECO:0000256" key="4">
    <source>
        <dbReference type="ARBA" id="ARBA00022692"/>
    </source>
</evidence>
<dbReference type="Pfam" id="PF01311">
    <property type="entry name" value="Bac_export_1"/>
    <property type="match status" value="1"/>
</dbReference>
<keyword evidence="3" id="KW-1003">Cell membrane</keyword>
<dbReference type="STRING" id="378806.STAUR_6326"/>
<dbReference type="Proteomes" id="UP000001351">
    <property type="component" value="Chromosome"/>
</dbReference>
<sequence>MSLELLRIQLEQWGPHTAAVALCAARLVPMAFLCPLLGGQATPSPVKLSLVLSLALFLHLGAGVKVPVPMETLGEWGALALKELVYGTAVGLLAALPFDAARMGGRFIDLFRGASAEASLPVAGSRESAAGDVLYQLLVALVVTGGLFPRVLSGSLRGFGVVPLGTAVPSEAATGQVFLLAGSALATGLAIGAPIAAASMAVDCWVGMASRAAPQMNLQELGAPLRILGGGALLWLGIGVLCERLLAEVAGLEGALLLLGEAAR</sequence>
<proteinExistence type="inferred from homology"/>
<evidence type="ECO:0000256" key="6">
    <source>
        <dbReference type="ARBA" id="ARBA00023136"/>
    </source>
</evidence>
<dbReference type="OrthoDB" id="5381443at2"/>
<comment type="similarity">
    <text evidence="2">Belongs to the FliR/MopE/SpaR family.</text>
</comment>
<dbReference type="KEGG" id="sur:STAUR_6326"/>
<evidence type="ECO:0000313" key="8">
    <source>
        <dbReference type="Proteomes" id="UP000001351"/>
    </source>
</evidence>
<dbReference type="eggNOG" id="COG4791">
    <property type="taxonomic scope" value="Bacteria"/>
</dbReference>
<keyword evidence="8" id="KW-1185">Reference proteome</keyword>
<reference evidence="7 8" key="1">
    <citation type="journal article" date="2011" name="Mol. Biol. Evol.">
        <title>Comparative genomic analysis of fruiting body formation in Myxococcales.</title>
        <authorList>
            <person name="Huntley S."/>
            <person name="Hamann N."/>
            <person name="Wegener-Feldbrugge S."/>
            <person name="Treuner-Lange A."/>
            <person name="Kube M."/>
            <person name="Reinhardt R."/>
            <person name="Klages S."/>
            <person name="Muller R."/>
            <person name="Ronning C.M."/>
            <person name="Nierman W.C."/>
            <person name="Sogaard-Andersen L."/>
        </authorList>
    </citation>
    <scope>NUCLEOTIDE SEQUENCE [LARGE SCALE GENOMIC DNA]</scope>
    <source>
        <strain evidence="7 8">DW4/3-1</strain>
    </source>
</reference>
<dbReference type="GO" id="GO:0006605">
    <property type="term" value="P:protein targeting"/>
    <property type="evidence" value="ECO:0007669"/>
    <property type="project" value="InterPro"/>
</dbReference>
<evidence type="ECO:0000256" key="1">
    <source>
        <dbReference type="ARBA" id="ARBA00004651"/>
    </source>
</evidence>
<dbReference type="EMBL" id="CP002271">
    <property type="protein sequence ID" value="ADO74083.1"/>
    <property type="molecule type" value="Genomic_DNA"/>
</dbReference>
<dbReference type="AlphaFoldDB" id="E3FH53"/>
<dbReference type="PANTHER" id="PTHR30065:SF1">
    <property type="entry name" value="SURFACE PRESENTATION OF ANTIGENS PROTEIN SPAR"/>
    <property type="match status" value="1"/>
</dbReference>
<name>E3FH53_STIAD</name>
<evidence type="ECO:0000256" key="3">
    <source>
        <dbReference type="ARBA" id="ARBA00022475"/>
    </source>
</evidence>
<dbReference type="PRINTS" id="PR00953">
    <property type="entry name" value="TYPE3IMRPROT"/>
</dbReference>
<evidence type="ECO:0000256" key="2">
    <source>
        <dbReference type="ARBA" id="ARBA00009772"/>
    </source>
</evidence>
<dbReference type="HOGENOM" id="CLU_1053044_0_0_7"/>
<comment type="subcellular location">
    <subcellularLocation>
        <location evidence="1">Cell membrane</location>
        <topology evidence="1">Multi-pass membrane protein</topology>
    </subcellularLocation>
</comment>
<keyword evidence="5" id="KW-1133">Transmembrane helix</keyword>
<dbReference type="InterPro" id="IPR002010">
    <property type="entry name" value="T3SS_IM_R"/>
</dbReference>
<accession>E3FH53</accession>
<protein>
    <submittedName>
        <fullName evidence="7">Type III secretion inner membrane protein</fullName>
    </submittedName>
</protein>
<evidence type="ECO:0000256" key="5">
    <source>
        <dbReference type="ARBA" id="ARBA00022989"/>
    </source>
</evidence>
<organism evidence="7 8">
    <name type="scientific">Stigmatella aurantiaca (strain DW4/3-1)</name>
    <dbReference type="NCBI Taxonomy" id="378806"/>
    <lineage>
        <taxon>Bacteria</taxon>
        <taxon>Pseudomonadati</taxon>
        <taxon>Myxococcota</taxon>
        <taxon>Myxococcia</taxon>
        <taxon>Myxococcales</taxon>
        <taxon>Cystobacterineae</taxon>
        <taxon>Archangiaceae</taxon>
        <taxon>Stigmatella</taxon>
    </lineage>
</organism>
<keyword evidence="6" id="KW-0472">Membrane</keyword>